<evidence type="ECO:0000256" key="5">
    <source>
        <dbReference type="PIRSR" id="PIRSR600821-50"/>
    </source>
</evidence>
<dbReference type="SMART" id="SM01005">
    <property type="entry name" value="Ala_racemase_C"/>
    <property type="match status" value="1"/>
</dbReference>
<dbReference type="SUPFAM" id="SSF50621">
    <property type="entry name" value="Alanine racemase C-terminal domain-like"/>
    <property type="match status" value="1"/>
</dbReference>
<dbReference type="InterPro" id="IPR001608">
    <property type="entry name" value="Ala_racemase_N"/>
</dbReference>
<comment type="function">
    <text evidence="4">Catalyzes the interconversion of L-alanine and D-alanine. May also act on other amino acids.</text>
</comment>
<dbReference type="GO" id="GO:0030632">
    <property type="term" value="P:D-alanine biosynthetic process"/>
    <property type="evidence" value="ECO:0007669"/>
    <property type="project" value="UniProtKB-UniRule"/>
</dbReference>
<sequence length="423" mass="45888">MTSNFHPTFHQSIPHESSWCEISAAAIQANVDILRRRVGSEVRLGIVVKSDAYGHGLIDGAKAFLQAGADWLIVNFAYEAIKLREAGVDAPIYVCGNVSAAQAAAAIHPETRFAVYDLAVVQAFSQAGEHAGFQVPLHILIETGTHRQGLMLEAALDLAAAIRQLPGVRLEGIATHYADIEDTTDHRFAHGQLAQLQAAEQAFRAAGHALQIVQSANSAATILWNQTHASLVRVGIAGYGLWPSKETFAKVLQTFAEQGEGFIPRLQPALSWRCRIVQVKAVPTGGYVGYGRSFRAPCSLRIAVLPVGYHEGYDRRLSNLGYVLVHGQRAPICGRICMNMMMVDVSHVPAAKVGTVVTLLGYDGEEQISAEQLAGWMGTINYEVVARIHPSQPRYLLNDCSDHRLDNSNKTAEPDSPVLLSSI</sequence>
<dbReference type="AlphaFoldDB" id="A0A951PEN8"/>
<dbReference type="GO" id="GO:0008784">
    <property type="term" value="F:alanine racemase activity"/>
    <property type="evidence" value="ECO:0007669"/>
    <property type="project" value="UniProtKB-UniRule"/>
</dbReference>
<evidence type="ECO:0000256" key="2">
    <source>
        <dbReference type="ARBA" id="ARBA00022898"/>
    </source>
</evidence>
<dbReference type="InterPro" id="IPR011079">
    <property type="entry name" value="Ala_racemase_C"/>
</dbReference>
<evidence type="ECO:0000256" key="4">
    <source>
        <dbReference type="HAMAP-Rule" id="MF_01201"/>
    </source>
</evidence>
<dbReference type="CDD" id="cd00430">
    <property type="entry name" value="PLPDE_III_AR"/>
    <property type="match status" value="1"/>
</dbReference>
<evidence type="ECO:0000313" key="9">
    <source>
        <dbReference type="Proteomes" id="UP000707356"/>
    </source>
</evidence>
<organism evidence="8 9">
    <name type="scientific">Pegethrix bostrychoides GSE-TBD4-15B</name>
    <dbReference type="NCBI Taxonomy" id="2839662"/>
    <lineage>
        <taxon>Bacteria</taxon>
        <taxon>Bacillati</taxon>
        <taxon>Cyanobacteriota</taxon>
        <taxon>Cyanophyceae</taxon>
        <taxon>Oculatellales</taxon>
        <taxon>Oculatellaceae</taxon>
        <taxon>Pegethrix</taxon>
    </lineage>
</organism>
<dbReference type="Pfam" id="PF01168">
    <property type="entry name" value="Ala_racemase_N"/>
    <property type="match status" value="1"/>
</dbReference>
<dbReference type="Gene3D" id="3.20.20.10">
    <property type="entry name" value="Alanine racemase"/>
    <property type="match status" value="1"/>
</dbReference>
<feature type="modified residue" description="N6-(pyridoxal phosphate)lysine" evidence="4 5">
    <location>
        <position position="49"/>
    </location>
</feature>
<dbReference type="GO" id="GO:0030170">
    <property type="term" value="F:pyridoxal phosphate binding"/>
    <property type="evidence" value="ECO:0007669"/>
    <property type="project" value="UniProtKB-UniRule"/>
</dbReference>
<dbReference type="EC" id="5.1.1.1" evidence="4"/>
<feature type="active site" description="Proton acceptor; specific for D-alanine" evidence="4">
    <location>
        <position position="49"/>
    </location>
</feature>
<feature type="domain" description="Alanine racemase C-terminal" evidence="7">
    <location>
        <begin position="269"/>
        <end position="397"/>
    </location>
</feature>
<dbReference type="InterPro" id="IPR000821">
    <property type="entry name" value="Ala_racemase"/>
</dbReference>
<feature type="binding site" evidence="4 6">
    <location>
        <position position="338"/>
    </location>
    <ligand>
        <name>substrate</name>
    </ligand>
</feature>
<dbReference type="HAMAP" id="MF_01201">
    <property type="entry name" value="Ala_racemase"/>
    <property type="match status" value="1"/>
</dbReference>
<feature type="active site" description="Proton acceptor; specific for L-alanine" evidence="4">
    <location>
        <position position="290"/>
    </location>
</feature>
<dbReference type="InterPro" id="IPR020622">
    <property type="entry name" value="Ala_racemase_pyridoxalP-BS"/>
</dbReference>
<comment type="caution">
    <text evidence="8">The sequence shown here is derived from an EMBL/GenBank/DDBJ whole genome shotgun (WGS) entry which is preliminary data.</text>
</comment>
<dbReference type="Gene3D" id="2.40.37.10">
    <property type="entry name" value="Lyase, Ornithine Decarboxylase, Chain A, domain 1"/>
    <property type="match status" value="1"/>
</dbReference>
<name>A0A951PEN8_9CYAN</name>
<evidence type="ECO:0000256" key="1">
    <source>
        <dbReference type="ARBA" id="ARBA00001933"/>
    </source>
</evidence>
<proteinExistence type="inferred from homology"/>
<dbReference type="Pfam" id="PF00842">
    <property type="entry name" value="Ala_racemase_C"/>
    <property type="match status" value="1"/>
</dbReference>
<evidence type="ECO:0000259" key="7">
    <source>
        <dbReference type="SMART" id="SM01005"/>
    </source>
</evidence>
<dbReference type="PROSITE" id="PS00395">
    <property type="entry name" value="ALANINE_RACEMASE"/>
    <property type="match status" value="1"/>
</dbReference>
<comment type="catalytic activity">
    <reaction evidence="4">
        <text>L-alanine = D-alanine</text>
        <dbReference type="Rhea" id="RHEA:20249"/>
        <dbReference type="ChEBI" id="CHEBI:57416"/>
        <dbReference type="ChEBI" id="CHEBI:57972"/>
        <dbReference type="EC" id="5.1.1.1"/>
    </reaction>
</comment>
<gene>
    <name evidence="8" type="primary">alr</name>
    <name evidence="8" type="ORF">KME07_16465</name>
</gene>
<comment type="similarity">
    <text evidence="4">Belongs to the alanine racemase family.</text>
</comment>
<dbReference type="PANTHER" id="PTHR30511:SF0">
    <property type="entry name" value="ALANINE RACEMASE, CATABOLIC-RELATED"/>
    <property type="match status" value="1"/>
</dbReference>
<reference evidence="8" key="2">
    <citation type="journal article" date="2022" name="Microbiol. Resour. Announc.">
        <title>Metagenome Sequencing to Explore Phylogenomics of Terrestrial Cyanobacteria.</title>
        <authorList>
            <person name="Ward R.D."/>
            <person name="Stajich J.E."/>
            <person name="Johansen J.R."/>
            <person name="Huntemann M."/>
            <person name="Clum A."/>
            <person name="Foster B."/>
            <person name="Foster B."/>
            <person name="Roux S."/>
            <person name="Palaniappan K."/>
            <person name="Varghese N."/>
            <person name="Mukherjee S."/>
            <person name="Reddy T.B.K."/>
            <person name="Daum C."/>
            <person name="Copeland A."/>
            <person name="Chen I.A."/>
            <person name="Ivanova N.N."/>
            <person name="Kyrpides N.C."/>
            <person name="Shapiro N."/>
            <person name="Eloe-Fadrosh E.A."/>
            <person name="Pietrasiak N."/>
        </authorList>
    </citation>
    <scope>NUCLEOTIDE SEQUENCE</scope>
    <source>
        <strain evidence="8">GSE-TBD4-15B</strain>
    </source>
</reference>
<protein>
    <recommendedName>
        <fullName evidence="4">Alanine racemase</fullName>
        <ecNumber evidence="4">5.1.1.1</ecNumber>
    </recommendedName>
</protein>
<feature type="binding site" evidence="4 6">
    <location>
        <position position="147"/>
    </location>
    <ligand>
        <name>substrate</name>
    </ligand>
</feature>
<keyword evidence="3 4" id="KW-0413">Isomerase</keyword>
<accession>A0A951PEN8</accession>
<dbReference type="PANTHER" id="PTHR30511">
    <property type="entry name" value="ALANINE RACEMASE"/>
    <property type="match status" value="1"/>
</dbReference>
<comment type="pathway">
    <text evidence="4">Amino-acid biosynthesis; D-alanine biosynthesis; D-alanine from L-alanine: step 1/1.</text>
</comment>
<dbReference type="Proteomes" id="UP000707356">
    <property type="component" value="Unassembled WGS sequence"/>
</dbReference>
<evidence type="ECO:0000256" key="6">
    <source>
        <dbReference type="PIRSR" id="PIRSR600821-52"/>
    </source>
</evidence>
<dbReference type="InterPro" id="IPR009006">
    <property type="entry name" value="Ala_racemase/Decarboxylase_C"/>
</dbReference>
<dbReference type="PRINTS" id="PR00992">
    <property type="entry name" value="ALARACEMASE"/>
</dbReference>
<evidence type="ECO:0000256" key="3">
    <source>
        <dbReference type="ARBA" id="ARBA00023235"/>
    </source>
</evidence>
<keyword evidence="2 4" id="KW-0663">Pyridoxal phosphate</keyword>
<comment type="cofactor">
    <cofactor evidence="1 4 5">
        <name>pyridoxal 5'-phosphate</name>
        <dbReference type="ChEBI" id="CHEBI:597326"/>
    </cofactor>
</comment>
<dbReference type="InterPro" id="IPR029066">
    <property type="entry name" value="PLP-binding_barrel"/>
</dbReference>
<dbReference type="EMBL" id="JAHHHV010000072">
    <property type="protein sequence ID" value="MBW4467019.1"/>
    <property type="molecule type" value="Genomic_DNA"/>
</dbReference>
<dbReference type="SUPFAM" id="SSF51419">
    <property type="entry name" value="PLP-binding barrel"/>
    <property type="match status" value="1"/>
</dbReference>
<reference evidence="8" key="1">
    <citation type="submission" date="2021-05" db="EMBL/GenBank/DDBJ databases">
        <authorList>
            <person name="Pietrasiak N."/>
            <person name="Ward R."/>
            <person name="Stajich J.E."/>
            <person name="Kurbessoian T."/>
        </authorList>
    </citation>
    <scope>NUCLEOTIDE SEQUENCE</scope>
    <source>
        <strain evidence="8">GSE-TBD4-15B</strain>
    </source>
</reference>
<dbReference type="NCBIfam" id="TIGR00492">
    <property type="entry name" value="alr"/>
    <property type="match status" value="1"/>
</dbReference>
<dbReference type="GO" id="GO:0005829">
    <property type="term" value="C:cytosol"/>
    <property type="evidence" value="ECO:0007669"/>
    <property type="project" value="TreeGrafter"/>
</dbReference>
<evidence type="ECO:0000313" key="8">
    <source>
        <dbReference type="EMBL" id="MBW4467019.1"/>
    </source>
</evidence>